<dbReference type="InterPro" id="IPR027417">
    <property type="entry name" value="P-loop_NTPase"/>
</dbReference>
<dbReference type="NCBIfam" id="TIGR02475">
    <property type="entry name" value="CobW"/>
    <property type="match status" value="1"/>
</dbReference>
<dbReference type="AlphaFoldDB" id="A0A120CTX9"/>
<dbReference type="SMART" id="SM00833">
    <property type="entry name" value="CobW_C"/>
    <property type="match status" value="1"/>
</dbReference>
<evidence type="ECO:0000313" key="9">
    <source>
        <dbReference type="Proteomes" id="UP000059074"/>
    </source>
</evidence>
<dbReference type="Proteomes" id="UP000059074">
    <property type="component" value="Unassembled WGS sequence"/>
</dbReference>
<keyword evidence="1" id="KW-0547">Nucleotide-binding</keyword>
<dbReference type="InterPro" id="IPR051316">
    <property type="entry name" value="Zinc-reg_GTPase_activator"/>
</dbReference>
<sequence length="345" mass="36948">MTDIAKVPCTIITGFLGAGKTTLVRHVLQNAGGRRLAVIVNEFGDVGIDGEILKGCGIESCKEESIVELSNGCICCTVADDFVPALEGLLALAEPPEHILIETSGLALPKPLVQAFNWPAIASRVTVDGVVTVVDGAAVAAGRFADDPEALKAQQQEDASLDHDNPLEEVYEDQLLCADLIVLNKADLLNDDDRQRVIGEINAAIPRAVKVVTAEGAKLDADVLLGIKAAAENDLAARPSHHDAEEEHDHDDFDTFIIDLPTVNDPADIVARIKQATADHDILRTKGFVEVTGKPMRLLIQGVGQRLQQQFDRPWKPGESRQGRLVVIGQHGLDQDAIVRAVTGA</sequence>
<dbReference type="CDD" id="cd03112">
    <property type="entry name" value="CobW-like"/>
    <property type="match status" value="1"/>
</dbReference>
<dbReference type="InterPro" id="IPR003495">
    <property type="entry name" value="CobW/HypB/UreG_nucleotide-bd"/>
</dbReference>
<evidence type="ECO:0000313" key="8">
    <source>
        <dbReference type="EMBL" id="KWT65369.1"/>
    </source>
</evidence>
<evidence type="ECO:0000259" key="7">
    <source>
        <dbReference type="SMART" id="SM00833"/>
    </source>
</evidence>
<dbReference type="InterPro" id="IPR011629">
    <property type="entry name" value="CobW-like_C"/>
</dbReference>
<protein>
    <submittedName>
        <fullName evidence="8">CobW GTPase involved in cobalt insertion for B12 biosynthesis</fullName>
    </submittedName>
</protein>
<dbReference type="STRING" id="121290.APY04_2831"/>
<dbReference type="OrthoDB" id="9808822at2"/>
<name>A0A120CTX9_HYPSL</name>
<gene>
    <name evidence="8" type="ORF">APY04_2831</name>
</gene>
<proteinExistence type="inferred from homology"/>
<comment type="caution">
    <text evidence="8">The sequence shown here is derived from an EMBL/GenBank/DDBJ whole genome shotgun (WGS) entry which is preliminary data.</text>
</comment>
<organism evidence="8 9">
    <name type="scientific">Hyphomicrobium sulfonivorans</name>
    <dbReference type="NCBI Taxonomy" id="121290"/>
    <lineage>
        <taxon>Bacteria</taxon>
        <taxon>Pseudomonadati</taxon>
        <taxon>Pseudomonadota</taxon>
        <taxon>Alphaproteobacteria</taxon>
        <taxon>Hyphomicrobiales</taxon>
        <taxon>Hyphomicrobiaceae</taxon>
        <taxon>Hyphomicrobium</taxon>
    </lineage>
</organism>
<keyword evidence="2" id="KW-0378">Hydrolase</keyword>
<dbReference type="SUPFAM" id="SSF90002">
    <property type="entry name" value="Hypothetical protein YjiA, C-terminal domain"/>
    <property type="match status" value="1"/>
</dbReference>
<evidence type="ECO:0000256" key="5">
    <source>
        <dbReference type="ARBA" id="ARBA00045658"/>
    </source>
</evidence>
<comment type="similarity">
    <text evidence="4">Belongs to the SIMIBI class G3E GTPase family. ZNG1 subfamily.</text>
</comment>
<dbReference type="GO" id="GO:0005737">
    <property type="term" value="C:cytoplasm"/>
    <property type="evidence" value="ECO:0007669"/>
    <property type="project" value="TreeGrafter"/>
</dbReference>
<evidence type="ECO:0000256" key="3">
    <source>
        <dbReference type="ARBA" id="ARBA00023186"/>
    </source>
</evidence>
<dbReference type="PATRIC" id="fig|121290.4.peg.3564"/>
<dbReference type="Gene3D" id="3.40.50.300">
    <property type="entry name" value="P-loop containing nucleotide triphosphate hydrolases"/>
    <property type="match status" value="1"/>
</dbReference>
<accession>A0A120CTX9</accession>
<evidence type="ECO:0000256" key="1">
    <source>
        <dbReference type="ARBA" id="ARBA00022741"/>
    </source>
</evidence>
<dbReference type="RefSeq" id="WP_068463557.1">
    <property type="nucleotide sequence ID" value="NZ_LMTR01000081.1"/>
</dbReference>
<keyword evidence="9" id="KW-1185">Reference proteome</keyword>
<dbReference type="Pfam" id="PF07683">
    <property type="entry name" value="CobW_C"/>
    <property type="match status" value="1"/>
</dbReference>
<reference evidence="8 9" key="1">
    <citation type="submission" date="2015-10" db="EMBL/GenBank/DDBJ databases">
        <title>Transcriptomic analysis of a linuron degrading triple-species bacterial consortium.</title>
        <authorList>
            <person name="Albers P."/>
        </authorList>
    </citation>
    <scope>NUCLEOTIDE SEQUENCE [LARGE SCALE GENOMIC DNA]</scope>
    <source>
        <strain evidence="8 9">WDL6</strain>
    </source>
</reference>
<dbReference type="InterPro" id="IPR036627">
    <property type="entry name" value="CobW-likC_sf"/>
</dbReference>
<dbReference type="GO" id="GO:0000166">
    <property type="term" value="F:nucleotide binding"/>
    <property type="evidence" value="ECO:0007669"/>
    <property type="project" value="UniProtKB-KW"/>
</dbReference>
<evidence type="ECO:0000256" key="4">
    <source>
        <dbReference type="ARBA" id="ARBA00034320"/>
    </source>
</evidence>
<comment type="catalytic activity">
    <reaction evidence="6">
        <text>GTP + H2O = GDP + phosphate + H(+)</text>
        <dbReference type="Rhea" id="RHEA:19669"/>
        <dbReference type="ChEBI" id="CHEBI:15377"/>
        <dbReference type="ChEBI" id="CHEBI:15378"/>
        <dbReference type="ChEBI" id="CHEBI:37565"/>
        <dbReference type="ChEBI" id="CHEBI:43474"/>
        <dbReference type="ChEBI" id="CHEBI:58189"/>
    </reaction>
    <physiologicalReaction direction="left-to-right" evidence="6">
        <dbReference type="Rhea" id="RHEA:19670"/>
    </physiologicalReaction>
</comment>
<dbReference type="GO" id="GO:0009236">
    <property type="term" value="P:cobalamin biosynthetic process"/>
    <property type="evidence" value="ECO:0007669"/>
    <property type="project" value="InterPro"/>
</dbReference>
<comment type="function">
    <text evidence="5">Zinc chaperone that directly transfers zinc cofactor to target proteins, thereby activating them. Zinc is transferred from the CXCC motif in the GTPase domain to the zinc binding site in target proteins in a process requiring GTP hydrolysis.</text>
</comment>
<dbReference type="Pfam" id="PF02492">
    <property type="entry name" value="cobW"/>
    <property type="match status" value="1"/>
</dbReference>
<dbReference type="PANTHER" id="PTHR13748">
    <property type="entry name" value="COBW-RELATED"/>
    <property type="match status" value="1"/>
</dbReference>
<dbReference type="Gene3D" id="3.30.1220.10">
    <property type="entry name" value="CobW-like, C-terminal domain"/>
    <property type="match status" value="1"/>
</dbReference>
<feature type="domain" description="CobW C-terminal" evidence="7">
    <location>
        <begin position="253"/>
        <end position="345"/>
    </location>
</feature>
<dbReference type="InterPro" id="IPR012824">
    <property type="entry name" value="CobW"/>
</dbReference>
<dbReference type="EMBL" id="LMTR01000081">
    <property type="protein sequence ID" value="KWT65369.1"/>
    <property type="molecule type" value="Genomic_DNA"/>
</dbReference>
<dbReference type="GO" id="GO:0016787">
    <property type="term" value="F:hydrolase activity"/>
    <property type="evidence" value="ECO:0007669"/>
    <property type="project" value="UniProtKB-KW"/>
</dbReference>
<keyword evidence="3" id="KW-0143">Chaperone</keyword>
<evidence type="ECO:0000256" key="2">
    <source>
        <dbReference type="ARBA" id="ARBA00022801"/>
    </source>
</evidence>
<dbReference type="PANTHER" id="PTHR13748:SF62">
    <property type="entry name" value="COBW DOMAIN-CONTAINING PROTEIN"/>
    <property type="match status" value="1"/>
</dbReference>
<dbReference type="SUPFAM" id="SSF52540">
    <property type="entry name" value="P-loop containing nucleoside triphosphate hydrolases"/>
    <property type="match status" value="1"/>
</dbReference>
<evidence type="ECO:0000256" key="6">
    <source>
        <dbReference type="ARBA" id="ARBA00049117"/>
    </source>
</evidence>